<reference evidence="10 11" key="1">
    <citation type="submission" date="2020-02" db="EMBL/GenBank/DDBJ databases">
        <title>Complete genome sequence of the novel Campylobacter species Candidatus Campylobacter infans.</title>
        <authorList>
            <person name="Duim B."/>
            <person name="Zomer A."/>
            <person name="van der Graaf L."/>
            <person name="Wagenaar J."/>
        </authorList>
    </citation>
    <scope>NUCLEOTIDE SEQUENCE [LARGE SCALE GENOMIC DNA]</scope>
    <source>
        <strain evidence="10 11">19S00001</strain>
    </source>
</reference>
<keyword evidence="11" id="KW-1185">Reference proteome</keyword>
<dbReference type="GO" id="GO:0005886">
    <property type="term" value="C:plasma membrane"/>
    <property type="evidence" value="ECO:0007669"/>
    <property type="project" value="UniProtKB-SubCell"/>
</dbReference>
<dbReference type="Pfam" id="PF13098">
    <property type="entry name" value="Thioredoxin_2"/>
    <property type="match status" value="1"/>
</dbReference>
<feature type="chain" id="PRO_5028848992" evidence="8">
    <location>
        <begin position="21"/>
        <end position="568"/>
    </location>
</feature>
<feature type="transmembrane region" description="Helical" evidence="7">
    <location>
        <begin position="253"/>
        <end position="273"/>
    </location>
</feature>
<dbReference type="SUPFAM" id="SSF74863">
    <property type="entry name" value="Thiol:disulfide interchange protein DsbD, N-terminal domain (DsbD-alpha)"/>
    <property type="match status" value="1"/>
</dbReference>
<keyword evidence="4" id="KW-0201">Cytochrome c-type biogenesis</keyword>
<dbReference type="InterPro" id="IPR012336">
    <property type="entry name" value="Thioredoxin-like_fold"/>
</dbReference>
<evidence type="ECO:0000256" key="1">
    <source>
        <dbReference type="ARBA" id="ARBA00004651"/>
    </source>
</evidence>
<dbReference type="Proteomes" id="UP000509414">
    <property type="component" value="Chromosome"/>
</dbReference>
<evidence type="ECO:0000256" key="3">
    <source>
        <dbReference type="ARBA" id="ARBA00022692"/>
    </source>
</evidence>
<evidence type="ECO:0000256" key="2">
    <source>
        <dbReference type="ARBA" id="ARBA00022475"/>
    </source>
</evidence>
<feature type="domain" description="Thioredoxin" evidence="9">
    <location>
        <begin position="434"/>
        <end position="568"/>
    </location>
</feature>
<keyword evidence="10" id="KW-0560">Oxidoreductase</keyword>
<dbReference type="Pfam" id="PF11412">
    <property type="entry name" value="DsbD_N"/>
    <property type="match status" value="1"/>
</dbReference>
<evidence type="ECO:0000256" key="4">
    <source>
        <dbReference type="ARBA" id="ARBA00022748"/>
    </source>
</evidence>
<feature type="transmembrane region" description="Helical" evidence="7">
    <location>
        <begin position="294"/>
        <end position="324"/>
    </location>
</feature>
<keyword evidence="5 7" id="KW-1133">Transmembrane helix</keyword>
<gene>
    <name evidence="10" type="primary">dsbD</name>
    <name evidence="10" type="ORF">CINF_0223</name>
</gene>
<dbReference type="EC" id="1.8.1.8" evidence="10"/>
<dbReference type="PANTHER" id="PTHR32234">
    <property type="entry name" value="THIOL:DISULFIDE INTERCHANGE PROTEIN DSBD"/>
    <property type="match status" value="1"/>
</dbReference>
<dbReference type="KEGG" id="cinf:CINF_0223"/>
<dbReference type="EMBL" id="CP049075">
    <property type="protein sequence ID" value="QLI04772.1"/>
    <property type="molecule type" value="Genomic_DNA"/>
</dbReference>
<dbReference type="GO" id="GO:0017004">
    <property type="term" value="P:cytochrome complex assembly"/>
    <property type="evidence" value="ECO:0007669"/>
    <property type="project" value="UniProtKB-KW"/>
</dbReference>
<dbReference type="InterPro" id="IPR003834">
    <property type="entry name" value="Cyt_c_assmbl_TM_dom"/>
</dbReference>
<evidence type="ECO:0000256" key="8">
    <source>
        <dbReference type="SAM" id="SignalP"/>
    </source>
</evidence>
<dbReference type="Gene3D" id="3.40.30.10">
    <property type="entry name" value="Glutaredoxin"/>
    <property type="match status" value="1"/>
</dbReference>
<keyword evidence="2" id="KW-1003">Cell membrane</keyword>
<name>A0A7H9CFM8_9BACT</name>
<feature type="transmembrane region" description="Helical" evidence="7">
    <location>
        <begin position="391"/>
        <end position="410"/>
    </location>
</feature>
<dbReference type="PANTHER" id="PTHR32234:SF0">
    <property type="entry name" value="THIOL:DISULFIDE INTERCHANGE PROTEIN DSBD"/>
    <property type="match status" value="1"/>
</dbReference>
<evidence type="ECO:0000256" key="7">
    <source>
        <dbReference type="SAM" id="Phobius"/>
    </source>
</evidence>
<accession>A0A7H9CFM8</accession>
<dbReference type="RefSeq" id="WP_179975434.1">
    <property type="nucleotide sequence ID" value="NZ_CP049075.1"/>
</dbReference>
<dbReference type="NCBIfam" id="NF001419">
    <property type="entry name" value="PRK00293.1"/>
    <property type="match status" value="1"/>
</dbReference>
<feature type="transmembrane region" description="Helical" evidence="7">
    <location>
        <begin position="365"/>
        <end position="385"/>
    </location>
</feature>
<dbReference type="Gene3D" id="2.60.40.1250">
    <property type="entry name" value="Thiol:disulfide interchange protein DsbD, N-terminal domain"/>
    <property type="match status" value="1"/>
</dbReference>
<feature type="transmembrane region" description="Helical" evidence="7">
    <location>
        <begin position="422"/>
        <end position="440"/>
    </location>
</feature>
<dbReference type="SUPFAM" id="SSF52833">
    <property type="entry name" value="Thioredoxin-like"/>
    <property type="match status" value="1"/>
</dbReference>
<dbReference type="InterPro" id="IPR036249">
    <property type="entry name" value="Thioredoxin-like_sf"/>
</dbReference>
<protein>
    <submittedName>
        <fullName evidence="10">Thiol:disulfide interchange protein DsbD</fullName>
        <ecNumber evidence="10">1.8.1.8</ecNumber>
    </submittedName>
</protein>
<dbReference type="AlphaFoldDB" id="A0A7H9CFM8"/>
<feature type="transmembrane region" description="Helical" evidence="7">
    <location>
        <begin position="172"/>
        <end position="205"/>
    </location>
</feature>
<keyword evidence="6 7" id="KW-0472">Membrane</keyword>
<proteinExistence type="predicted"/>
<evidence type="ECO:0000313" key="11">
    <source>
        <dbReference type="Proteomes" id="UP000509414"/>
    </source>
</evidence>
<keyword evidence="3 7" id="KW-0812">Transmembrane</keyword>
<dbReference type="PROSITE" id="PS51352">
    <property type="entry name" value="THIOREDOXIN_2"/>
    <property type="match status" value="1"/>
</dbReference>
<comment type="subcellular location">
    <subcellularLocation>
        <location evidence="1">Cell membrane</location>
        <topology evidence="1">Multi-pass membrane protein</topology>
    </subcellularLocation>
</comment>
<evidence type="ECO:0000256" key="6">
    <source>
        <dbReference type="ARBA" id="ARBA00023136"/>
    </source>
</evidence>
<organism evidence="10 11">
    <name type="scientific">Candidatus Campylobacter infans</name>
    <dbReference type="NCBI Taxonomy" id="2561898"/>
    <lineage>
        <taxon>Bacteria</taxon>
        <taxon>Pseudomonadati</taxon>
        <taxon>Campylobacterota</taxon>
        <taxon>Epsilonproteobacteria</taxon>
        <taxon>Campylobacterales</taxon>
        <taxon>Campylobacteraceae</taxon>
        <taxon>Campylobacter</taxon>
    </lineage>
</organism>
<keyword evidence="8" id="KW-0732">Signal</keyword>
<dbReference type="InterPro" id="IPR013766">
    <property type="entry name" value="Thioredoxin_domain"/>
</dbReference>
<evidence type="ECO:0000259" key="9">
    <source>
        <dbReference type="PROSITE" id="PS51352"/>
    </source>
</evidence>
<feature type="signal peptide" evidence="8">
    <location>
        <begin position="1"/>
        <end position="20"/>
    </location>
</feature>
<dbReference type="InterPro" id="IPR036929">
    <property type="entry name" value="DsbDN_sf"/>
</dbReference>
<dbReference type="InterPro" id="IPR028250">
    <property type="entry name" value="DsbDN"/>
</dbReference>
<evidence type="ECO:0000256" key="5">
    <source>
        <dbReference type="ARBA" id="ARBA00022989"/>
    </source>
</evidence>
<dbReference type="GO" id="GO:0047134">
    <property type="term" value="F:protein-disulfide reductase [NAD(P)H] activity"/>
    <property type="evidence" value="ECO:0007669"/>
    <property type="project" value="UniProtKB-EC"/>
</dbReference>
<sequence>MKILKFILLYFAIFASFILAAPVDKDKAFEISLSSATSGFEATINIDKSVYLYADKLKFYANSKEINAFLDFPKITQKDGENVFLNSFKIFIPLGLLYNYADENLDLLINYQGCSLDGFCYSPLQSSFKLNLKTSFITPISLNTPLENTSNFEILTKSNDEQIADSFNELSAFWVIVSFFGYGLLLSFTPCVLPMLPVLSAIIIAKTSKQKSLKTALLASLSYVLAMALTNAIFGVIAASAGSGLNAWLQSNVVIIITSAVFAILGLLMFLTHNFKIPNFLNNFVDEKIKASSGYAGIALMGALSALVLSPCVAAPLAGALLYIANSADILLGGLALFFLGLGMGAPLIALGFGVKILPRPGEWMVKISQLFGFIMLGFALWMLSRIFDEILIFAGILCVFAAVILGAFDEALSLAQKAFKAFCVVILIFGAGFILLFMFKEFGADNLNKISYPSQARMQKISTLAQLNTAIQNSQKPVIAEFWASWCVNCKNFEKEVLSDSEVKNALENFTLIKVDVSKADNASKELLENFKLFGPPALIFFENKTQKLKITGEVNKMKFLEILNKF</sequence>
<dbReference type="GO" id="GO:0045454">
    <property type="term" value="P:cell redox homeostasis"/>
    <property type="evidence" value="ECO:0007669"/>
    <property type="project" value="TreeGrafter"/>
</dbReference>
<feature type="transmembrane region" description="Helical" evidence="7">
    <location>
        <begin position="330"/>
        <end position="353"/>
    </location>
</feature>
<dbReference type="Pfam" id="PF02683">
    <property type="entry name" value="DsbD_TM"/>
    <property type="match status" value="1"/>
</dbReference>
<feature type="transmembrane region" description="Helical" evidence="7">
    <location>
        <begin position="217"/>
        <end position="241"/>
    </location>
</feature>
<evidence type="ECO:0000313" key="10">
    <source>
        <dbReference type="EMBL" id="QLI04772.1"/>
    </source>
</evidence>